<dbReference type="InterPro" id="IPR020097">
    <property type="entry name" value="PsdUridine_synth_TruA_a/b_dom"/>
</dbReference>
<evidence type="ECO:0000256" key="3">
    <source>
        <dbReference type="ARBA" id="ARBA00023235"/>
    </source>
</evidence>
<evidence type="ECO:0000256" key="5">
    <source>
        <dbReference type="PIRSR" id="PIRSR001430-1"/>
    </source>
</evidence>
<comment type="catalytic activity">
    <reaction evidence="4 7">
        <text>uridine(38/39/40) in tRNA = pseudouridine(38/39/40) in tRNA</text>
        <dbReference type="Rhea" id="RHEA:22376"/>
        <dbReference type="Rhea" id="RHEA-COMP:10085"/>
        <dbReference type="Rhea" id="RHEA-COMP:10087"/>
        <dbReference type="ChEBI" id="CHEBI:65314"/>
        <dbReference type="ChEBI" id="CHEBI:65315"/>
        <dbReference type="EC" id="5.4.99.12"/>
    </reaction>
</comment>
<dbReference type="PIRSF" id="PIRSF001430">
    <property type="entry name" value="tRNA_psdUrid_synth"/>
    <property type="match status" value="1"/>
</dbReference>
<evidence type="ECO:0000259" key="8">
    <source>
        <dbReference type="Pfam" id="PF01416"/>
    </source>
</evidence>
<dbReference type="HAMAP" id="MF_00171">
    <property type="entry name" value="TruA"/>
    <property type="match status" value="1"/>
</dbReference>
<dbReference type="GO" id="GO:0031119">
    <property type="term" value="P:tRNA pseudouridine synthesis"/>
    <property type="evidence" value="ECO:0007669"/>
    <property type="project" value="UniProtKB-UniRule"/>
</dbReference>
<evidence type="ECO:0000256" key="4">
    <source>
        <dbReference type="HAMAP-Rule" id="MF_00171"/>
    </source>
</evidence>
<evidence type="ECO:0000313" key="9">
    <source>
        <dbReference type="EMBL" id="SPP34337.1"/>
    </source>
</evidence>
<dbReference type="GO" id="GO:0003723">
    <property type="term" value="F:RNA binding"/>
    <property type="evidence" value="ECO:0007669"/>
    <property type="project" value="InterPro"/>
</dbReference>
<dbReference type="InterPro" id="IPR020095">
    <property type="entry name" value="PsdUridine_synth_TruA_C"/>
</dbReference>
<dbReference type="Pfam" id="PF01416">
    <property type="entry name" value="PseudoU_synth_1"/>
    <property type="match status" value="2"/>
</dbReference>
<comment type="similarity">
    <text evidence="1 4 7">Belongs to the tRNA pseudouridine synthase TruA family.</text>
</comment>
<keyword evidence="3 4" id="KW-0413">Isomerase</keyword>
<evidence type="ECO:0000256" key="6">
    <source>
        <dbReference type="PIRSR" id="PIRSR001430-2"/>
    </source>
</evidence>
<dbReference type="GO" id="GO:0160147">
    <property type="term" value="F:tRNA pseudouridine(38-40) synthase activity"/>
    <property type="evidence" value="ECO:0007669"/>
    <property type="project" value="UniProtKB-EC"/>
</dbReference>
<dbReference type="Gene3D" id="3.30.70.580">
    <property type="entry name" value="Pseudouridine synthase I, catalytic domain, N-terminal subdomain"/>
    <property type="match status" value="1"/>
</dbReference>
<comment type="caution">
    <text evidence="4">Lacks conserved residue(s) required for the propagation of feature annotation.</text>
</comment>
<dbReference type="Gene3D" id="3.30.70.660">
    <property type="entry name" value="Pseudouridine synthase I, catalytic domain, C-terminal subdomain"/>
    <property type="match status" value="1"/>
</dbReference>
<accession>A0A3B0IXI5</accession>
<sequence length="245" mass="27775">MRYKITIEYNGSGFSGWQKQQHSANSIQETIENAIFNFSGERVSLHCGGRTDAGVHALGQVAHFNMERQFELYRIRNGINYHLKAIPIVVLGAEAVDDAFHARFSAKKRCYEYRIINRYAPAALEIGYVWQVFNPLDVNIMREAARHLLGKHNLSSFRSKDCQATNPVRTIDDIDIVQNGSHIYIKISAISFLHNQVRIIVGTLVEFGKNRTNPQEMLNILSQCKRNAAGVTAPPHGLYLVKIDY</sequence>
<evidence type="ECO:0000256" key="7">
    <source>
        <dbReference type="RuleBase" id="RU003792"/>
    </source>
</evidence>
<protein>
    <recommendedName>
        <fullName evidence="4">tRNA pseudouridine synthase A</fullName>
        <ecNumber evidence="4">5.4.99.12</ecNumber>
    </recommendedName>
    <alternativeName>
        <fullName evidence="4">tRNA pseudouridine(38-40) synthase</fullName>
    </alternativeName>
    <alternativeName>
        <fullName evidence="4">tRNA pseudouridylate synthase I</fullName>
    </alternativeName>
    <alternativeName>
        <fullName evidence="4">tRNA-uridine isomerase I</fullName>
    </alternativeName>
</protein>
<name>A0A3B0IXI5_9RICK</name>
<dbReference type="AlphaFoldDB" id="A0A3B0IXI5"/>
<evidence type="ECO:0000256" key="2">
    <source>
        <dbReference type="ARBA" id="ARBA00022694"/>
    </source>
</evidence>
<dbReference type="PANTHER" id="PTHR11142:SF0">
    <property type="entry name" value="TRNA PSEUDOURIDINE SYNTHASE-LIKE 1"/>
    <property type="match status" value="1"/>
</dbReference>
<dbReference type="EMBL" id="OUNF01000326">
    <property type="protein sequence ID" value="SPP34337.1"/>
    <property type="molecule type" value="Genomic_DNA"/>
</dbReference>
<dbReference type="PANTHER" id="PTHR11142">
    <property type="entry name" value="PSEUDOURIDYLATE SYNTHASE"/>
    <property type="match status" value="1"/>
</dbReference>
<dbReference type="InterPro" id="IPR001406">
    <property type="entry name" value="PsdUridine_synth_TruA"/>
</dbReference>
<dbReference type="SUPFAM" id="SSF55120">
    <property type="entry name" value="Pseudouridine synthase"/>
    <property type="match status" value="1"/>
</dbReference>
<feature type="active site" description="Nucleophile" evidence="4 5">
    <location>
        <position position="52"/>
    </location>
</feature>
<keyword evidence="2 4" id="KW-0819">tRNA processing</keyword>
<feature type="binding site" evidence="4 6">
    <location>
        <position position="111"/>
    </location>
    <ligand>
        <name>substrate</name>
    </ligand>
</feature>
<reference evidence="9" key="1">
    <citation type="submission" date="2018-04" db="EMBL/GenBank/DDBJ databases">
        <authorList>
            <person name="Go L.Y."/>
            <person name="Mitchell J.A."/>
        </authorList>
    </citation>
    <scope>NUCLEOTIDE SEQUENCE</scope>
    <source>
        <strain evidence="9">WBAF</strain>
    </source>
</reference>
<feature type="domain" description="Pseudouridine synthase I TruA alpha/beta" evidence="8">
    <location>
        <begin position="144"/>
        <end position="245"/>
    </location>
</feature>
<dbReference type="NCBIfam" id="TIGR00071">
    <property type="entry name" value="hisT_truA"/>
    <property type="match status" value="1"/>
</dbReference>
<dbReference type="FunFam" id="3.30.70.580:FF:000001">
    <property type="entry name" value="tRNA pseudouridine synthase A"/>
    <property type="match status" value="1"/>
</dbReference>
<dbReference type="InterPro" id="IPR020094">
    <property type="entry name" value="TruA/RsuA/RluB/E/F_N"/>
</dbReference>
<proteinExistence type="inferred from homology"/>
<feature type="domain" description="Pseudouridine synthase I TruA alpha/beta" evidence="8">
    <location>
        <begin position="7"/>
        <end position="104"/>
    </location>
</feature>
<gene>
    <name evidence="4 9" type="primary">truA</name>
    <name evidence="9" type="ORF">WBAF_1243</name>
</gene>
<dbReference type="InterPro" id="IPR020103">
    <property type="entry name" value="PsdUridine_synth_cat_dom_sf"/>
</dbReference>
<dbReference type="EC" id="5.4.99.12" evidence="4"/>
<organism evidence="9">
    <name type="scientific">Wolbachia endosymbiont of Aleurodicus floccissimus</name>
    <dbReference type="NCBI Taxonomy" id="2152762"/>
    <lineage>
        <taxon>Bacteria</taxon>
        <taxon>Pseudomonadati</taxon>
        <taxon>Pseudomonadota</taxon>
        <taxon>Alphaproteobacteria</taxon>
        <taxon>Rickettsiales</taxon>
        <taxon>Anaplasmataceae</taxon>
        <taxon>Wolbachieae</taxon>
        <taxon>Wolbachia</taxon>
    </lineage>
</organism>
<evidence type="ECO:0000256" key="1">
    <source>
        <dbReference type="ARBA" id="ARBA00009375"/>
    </source>
</evidence>
<comment type="function">
    <text evidence="4">Formation of pseudouridine at positions 38, 39 and 40 in the anticodon stem and loop of transfer RNAs.</text>
</comment>
<comment type="subunit">
    <text evidence="4">Homodimer.</text>
</comment>
<dbReference type="CDD" id="cd02570">
    <property type="entry name" value="PseudoU_synth_EcTruA"/>
    <property type="match status" value="1"/>
</dbReference>